<evidence type="ECO:0000313" key="2">
    <source>
        <dbReference type="Proteomes" id="UP001575105"/>
    </source>
</evidence>
<gene>
    <name evidence="1" type="ORF">ACERK3_00870</name>
</gene>
<dbReference type="Pfam" id="PF13265">
    <property type="entry name" value="DUF4056"/>
    <property type="match status" value="1"/>
</dbReference>
<dbReference type="EMBL" id="JBGUBD010000001">
    <property type="protein sequence ID" value="MFA9476833.1"/>
    <property type="molecule type" value="Genomic_DNA"/>
</dbReference>
<proteinExistence type="predicted"/>
<organism evidence="1 2">
    <name type="scientific">Natronomicrosphaera hydrolytica</name>
    <dbReference type="NCBI Taxonomy" id="3242702"/>
    <lineage>
        <taxon>Bacteria</taxon>
        <taxon>Pseudomonadati</taxon>
        <taxon>Planctomycetota</taxon>
        <taxon>Phycisphaerae</taxon>
        <taxon>Phycisphaerales</taxon>
        <taxon>Phycisphaeraceae</taxon>
        <taxon>Natronomicrosphaera</taxon>
    </lineage>
</organism>
<name>A0ABV4TZR8_9BACT</name>
<dbReference type="Proteomes" id="UP001575105">
    <property type="component" value="Unassembled WGS sequence"/>
</dbReference>
<keyword evidence="2" id="KW-1185">Reference proteome</keyword>
<evidence type="ECO:0000313" key="1">
    <source>
        <dbReference type="EMBL" id="MFA9476833.1"/>
    </source>
</evidence>
<dbReference type="PROSITE" id="PS51257">
    <property type="entry name" value="PROKAR_LIPOPROTEIN"/>
    <property type="match status" value="1"/>
</dbReference>
<sequence length="354" mass="40629">MHRTRPTTLAHLALSLALLILLAGCTNPAQPRLRAGSLPFPGLLTLYEPFDAENFDSHSYGMPPLFKDGSKGIVYTEYGGFIDVAHLRWTVDWGWYYYQRAQRALAKEKTNLTLPTDKFTRFTVEFDYPDHWHTLSKEQRETLADEIALRLGQELAFLQGHWHEIATFYGYKTTVIISEYESAFAYCDTISHIVGLHVLEDAIREYKKNDFDQAVTVAFFDHLHRLKPYSVDDTYAAIDAVEGRWWTGRRLMRRQLDLGLQGEPIRPWLIPNREGDPGRYGEPLIAPGLHDLDPPAYRDFATIRIKPRIFEAGAIRAAANTDDDAINPYVHFPLIMNDIRQRHYIENGHGTAQP</sequence>
<protein>
    <submittedName>
        <fullName evidence="1">DUF4056 domain-containing protein</fullName>
    </submittedName>
</protein>
<comment type="caution">
    <text evidence="1">The sequence shown here is derived from an EMBL/GenBank/DDBJ whole genome shotgun (WGS) entry which is preliminary data.</text>
</comment>
<reference evidence="1 2" key="1">
    <citation type="submission" date="2024-08" db="EMBL/GenBank/DDBJ databases">
        <title>Whole-genome sequencing of halo(alkali)philic microorganisms from hypersaline lakes.</title>
        <authorList>
            <person name="Sorokin D.Y."/>
            <person name="Merkel A.Y."/>
            <person name="Messina E."/>
            <person name="Yakimov M."/>
        </authorList>
    </citation>
    <scope>NUCLEOTIDE SEQUENCE [LARGE SCALE GENOMIC DNA]</scope>
    <source>
        <strain evidence="1 2">AB-hyl4</strain>
    </source>
</reference>
<dbReference type="InterPro" id="IPR025130">
    <property type="entry name" value="DUF4056"/>
</dbReference>
<dbReference type="RefSeq" id="WP_425343759.1">
    <property type="nucleotide sequence ID" value="NZ_JBGUBD010000001.1"/>
</dbReference>
<accession>A0ABV4TZR8</accession>